<keyword evidence="1" id="KW-0547">Nucleotide-binding</keyword>
<organism evidence="2 3">
    <name type="scientific">Falsibacillus albus</name>
    <dbReference type="NCBI Taxonomy" id="2478915"/>
    <lineage>
        <taxon>Bacteria</taxon>
        <taxon>Bacillati</taxon>
        <taxon>Bacillota</taxon>
        <taxon>Bacilli</taxon>
        <taxon>Bacillales</taxon>
        <taxon>Bacillaceae</taxon>
        <taxon>Falsibacillus</taxon>
    </lineage>
</organism>
<comment type="function">
    <text evidence="1">Catalyzes the specific phosphorylation of 1,6-anhydro-N-acetylmuramic acid (anhMurNAc) with the simultaneous cleavage of the 1,6-anhydro ring, generating MurNAc-6-P. Is required for the utilization of anhMurNAc either imported from the medium or derived from its own cell wall murein, and thus plays a role in cell wall recycling.</text>
</comment>
<keyword evidence="1" id="KW-0067">ATP-binding</keyword>
<sequence length="394" mass="42222">MEKIVVGLMSGTSVDGIDAAIVKIKGYGMDSKVDLLHFSTMPFEETLKREILDSMDIDLSNAASICSLNFKLGKKFADAVRHVCTEAGVPLDVIDLIGSHGQTIYHIPNGSDLYTKSTLQIGEAAVIAHETNTMVVSGFRAMDMAAGGEGAPLVPYTECILYNDPKKNRALQNIGGIGNVTVLPKGMNLGNVFAFDTGPGNMVMDELSLRLKGSPYDPNGQWAAAGIVDEEMVAEWLRMDFFSKAPPKSTGRELFGKGFTDAFLRDHGHKPAEDLIATATYFTAASIAKSYQSFIFPKLKIDQVIIGGGGSYNSTLMTMLRKLMPDVDIGTQEDIGFSSEAKEAIAFAVLANETIHQQAVNVPRVTGASSSVILGNITLPPGGDHKKILQKAGK</sequence>
<dbReference type="GO" id="GO:0097175">
    <property type="term" value="P:1,6-anhydro-N-acetyl-beta-muramic acid catabolic process"/>
    <property type="evidence" value="ECO:0007669"/>
    <property type="project" value="UniProtKB-UniRule"/>
</dbReference>
<dbReference type="GO" id="GO:0016773">
    <property type="term" value="F:phosphotransferase activity, alcohol group as acceptor"/>
    <property type="evidence" value="ECO:0007669"/>
    <property type="project" value="UniProtKB-UniRule"/>
</dbReference>
<evidence type="ECO:0000313" key="3">
    <source>
        <dbReference type="Proteomes" id="UP000276770"/>
    </source>
</evidence>
<comment type="pathway">
    <text evidence="1">Cell wall biogenesis; peptidoglycan recycling.</text>
</comment>
<dbReference type="AlphaFoldDB" id="A0A3L7K0L5"/>
<dbReference type="CDD" id="cd24050">
    <property type="entry name" value="ASKHA_NBD_ANMK"/>
    <property type="match status" value="1"/>
</dbReference>
<dbReference type="GO" id="GO:0005524">
    <property type="term" value="F:ATP binding"/>
    <property type="evidence" value="ECO:0007669"/>
    <property type="project" value="UniProtKB-UniRule"/>
</dbReference>
<dbReference type="OrthoDB" id="9763949at2"/>
<dbReference type="Gene3D" id="3.30.420.40">
    <property type="match status" value="2"/>
</dbReference>
<comment type="pathway">
    <text evidence="1">Amino-sugar metabolism; 1,6-anhydro-N-acetylmuramate degradation.</text>
</comment>
<comment type="similarity">
    <text evidence="1">Belongs to the anhydro-N-acetylmuramic acid kinase family.</text>
</comment>
<feature type="binding site" evidence="1">
    <location>
        <begin position="11"/>
        <end position="18"/>
    </location>
    <ligand>
        <name>ATP</name>
        <dbReference type="ChEBI" id="CHEBI:30616"/>
    </ligand>
</feature>
<dbReference type="Proteomes" id="UP000276770">
    <property type="component" value="Unassembled WGS sequence"/>
</dbReference>
<evidence type="ECO:0000256" key="1">
    <source>
        <dbReference type="HAMAP-Rule" id="MF_01270"/>
    </source>
</evidence>
<protein>
    <recommendedName>
        <fullName evidence="1">Anhydro-N-acetylmuramic acid kinase</fullName>
        <ecNumber evidence="1">2.7.1.170</ecNumber>
    </recommendedName>
    <alternativeName>
        <fullName evidence="1">AnhMurNAc kinase</fullName>
    </alternativeName>
</protein>
<dbReference type="UniPathway" id="UPA00343"/>
<dbReference type="Pfam" id="PF03702">
    <property type="entry name" value="AnmK"/>
    <property type="match status" value="1"/>
</dbReference>
<keyword evidence="1" id="KW-0119">Carbohydrate metabolism</keyword>
<dbReference type="EMBL" id="RCVZ01000003">
    <property type="protein sequence ID" value="RLQ96586.1"/>
    <property type="molecule type" value="Genomic_DNA"/>
</dbReference>
<dbReference type="NCBIfam" id="NF007148">
    <property type="entry name" value="PRK09585.3-2"/>
    <property type="match status" value="1"/>
</dbReference>
<comment type="caution">
    <text evidence="2">The sequence shown here is derived from an EMBL/GenBank/DDBJ whole genome shotgun (WGS) entry which is preliminary data.</text>
</comment>
<dbReference type="NCBIfam" id="NF007142">
    <property type="entry name" value="PRK09585.2-1"/>
    <property type="match status" value="1"/>
</dbReference>
<keyword evidence="1 2" id="KW-0418">Kinase</keyword>
<dbReference type="SUPFAM" id="SSF53067">
    <property type="entry name" value="Actin-like ATPase domain"/>
    <property type="match status" value="1"/>
</dbReference>
<dbReference type="UniPathway" id="UPA00544"/>
<dbReference type="EC" id="2.7.1.170" evidence="1"/>
<dbReference type="GO" id="GO:0009254">
    <property type="term" value="P:peptidoglycan turnover"/>
    <property type="evidence" value="ECO:0007669"/>
    <property type="project" value="UniProtKB-UniRule"/>
</dbReference>
<dbReference type="GO" id="GO:0016301">
    <property type="term" value="F:kinase activity"/>
    <property type="evidence" value="ECO:0007669"/>
    <property type="project" value="UniProtKB-KW"/>
</dbReference>
<gene>
    <name evidence="1" type="primary">anmK</name>
    <name evidence="2" type="ORF">D9X91_05630</name>
</gene>
<keyword evidence="3" id="KW-1185">Reference proteome</keyword>
<dbReference type="GO" id="GO:0006040">
    <property type="term" value="P:amino sugar metabolic process"/>
    <property type="evidence" value="ECO:0007669"/>
    <property type="project" value="InterPro"/>
</dbReference>
<keyword evidence="1 2" id="KW-0808">Transferase</keyword>
<name>A0A3L7K0L5_9BACI</name>
<dbReference type="HAMAP" id="MF_01270">
    <property type="entry name" value="AnhMurNAc_kinase"/>
    <property type="match status" value="1"/>
</dbReference>
<dbReference type="InterPro" id="IPR005338">
    <property type="entry name" value="Anhydro_N_Ac-Mur_kinase"/>
</dbReference>
<proteinExistence type="inferred from homology"/>
<evidence type="ECO:0000313" key="2">
    <source>
        <dbReference type="EMBL" id="RLQ96586.1"/>
    </source>
</evidence>
<accession>A0A3L7K0L5</accession>
<dbReference type="InterPro" id="IPR043129">
    <property type="entry name" value="ATPase_NBD"/>
</dbReference>
<reference evidence="2 3" key="1">
    <citation type="submission" date="2018-10" db="EMBL/GenBank/DDBJ databases">
        <title>Falsibacillus sp. genome draft.</title>
        <authorList>
            <person name="Shi S."/>
        </authorList>
    </citation>
    <scope>NUCLEOTIDE SEQUENCE [LARGE SCALE GENOMIC DNA]</scope>
    <source>
        <strain evidence="2 3">GY 10110</strain>
    </source>
</reference>
<dbReference type="PANTHER" id="PTHR30605">
    <property type="entry name" value="ANHYDRO-N-ACETYLMURAMIC ACID KINASE"/>
    <property type="match status" value="1"/>
</dbReference>
<comment type="catalytic activity">
    <reaction evidence="1">
        <text>1,6-anhydro-N-acetyl-beta-muramate + ATP + H2O = N-acetyl-D-muramate 6-phosphate + ADP + H(+)</text>
        <dbReference type="Rhea" id="RHEA:24952"/>
        <dbReference type="ChEBI" id="CHEBI:15377"/>
        <dbReference type="ChEBI" id="CHEBI:15378"/>
        <dbReference type="ChEBI" id="CHEBI:30616"/>
        <dbReference type="ChEBI" id="CHEBI:58690"/>
        <dbReference type="ChEBI" id="CHEBI:58722"/>
        <dbReference type="ChEBI" id="CHEBI:456216"/>
        <dbReference type="EC" id="2.7.1.170"/>
    </reaction>
</comment>
<dbReference type="PANTHER" id="PTHR30605:SF0">
    <property type="entry name" value="ANHYDRO-N-ACETYLMURAMIC ACID KINASE"/>
    <property type="match status" value="1"/>
</dbReference>